<dbReference type="InterPro" id="IPR037138">
    <property type="entry name" value="His_deacetylse_dom_sf"/>
</dbReference>
<dbReference type="SUPFAM" id="SSF52768">
    <property type="entry name" value="Arginase/deacetylase"/>
    <property type="match status" value="1"/>
</dbReference>
<organism evidence="3 4">
    <name type="scientific">Thiothrix caldifontis</name>
    <dbReference type="NCBI Taxonomy" id="525918"/>
    <lineage>
        <taxon>Bacteria</taxon>
        <taxon>Pseudomonadati</taxon>
        <taxon>Pseudomonadota</taxon>
        <taxon>Gammaproteobacteria</taxon>
        <taxon>Thiotrichales</taxon>
        <taxon>Thiotrichaceae</taxon>
        <taxon>Thiothrix</taxon>
    </lineage>
</organism>
<accession>A0A1H3WFE9</accession>
<dbReference type="PANTHER" id="PTHR10625:SF10">
    <property type="entry name" value="HISTONE DEACETYLASE HDAC1"/>
    <property type="match status" value="1"/>
</dbReference>
<evidence type="ECO:0000259" key="2">
    <source>
        <dbReference type="Pfam" id="PF00850"/>
    </source>
</evidence>
<sequence length="324" mass="35672">MLHCNISYSDLCEKNMTVAVITHSHCHLHDNGSPHHPECAERLDAINNRMIMSGVDWISRHYDSHCAEREHLLRVHDAEYVERVYATAPTEGHTMLDGDTGMNPHSLDAALHAAGAVVMAVDLVMAGSHKHTFCAIRPPGHHAGRNRAAGFCIFNNVAVGAAHAIEVYGIERVAIIDFDVHHGDGTEEIFSGNDKVMFFSSFQHPFYPFSGADTDVPNIRNLPLPAGTGGAAWREAVEASWLPALREFKPELVMISAGFDSHLEDDMGGFNLVERDYIWITKELCQIAKEFAAGRVVSCLEGGYELSPLGRAVTAHIKELAEFH</sequence>
<evidence type="ECO:0000256" key="1">
    <source>
        <dbReference type="ARBA" id="ARBA00005947"/>
    </source>
</evidence>
<dbReference type="PRINTS" id="PR01270">
    <property type="entry name" value="HDASUPER"/>
</dbReference>
<comment type="similarity">
    <text evidence="1">Belongs to the histone deacetylase family.</text>
</comment>
<feature type="domain" description="Histone deacetylase" evidence="2">
    <location>
        <begin position="36"/>
        <end position="320"/>
    </location>
</feature>
<dbReference type="InterPro" id="IPR023696">
    <property type="entry name" value="Ureohydrolase_dom_sf"/>
</dbReference>
<keyword evidence="4" id="KW-1185">Reference proteome</keyword>
<reference evidence="3 4" key="1">
    <citation type="submission" date="2016-10" db="EMBL/GenBank/DDBJ databases">
        <authorList>
            <person name="de Groot N.N."/>
        </authorList>
    </citation>
    <scope>NUCLEOTIDE SEQUENCE [LARGE SCALE GENOMIC DNA]</scope>
    <source>
        <strain evidence="3 4">DSM 21228</strain>
    </source>
</reference>
<dbReference type="GO" id="GO:0040029">
    <property type="term" value="P:epigenetic regulation of gene expression"/>
    <property type="evidence" value="ECO:0007669"/>
    <property type="project" value="TreeGrafter"/>
</dbReference>
<dbReference type="CDD" id="cd11599">
    <property type="entry name" value="HDAC_classII_2"/>
    <property type="match status" value="1"/>
</dbReference>
<dbReference type="AlphaFoldDB" id="A0A1H3WFE9"/>
<dbReference type="EMBL" id="FNQP01000002">
    <property type="protein sequence ID" value="SDZ84958.1"/>
    <property type="molecule type" value="Genomic_DNA"/>
</dbReference>
<proteinExistence type="inferred from homology"/>
<dbReference type="Pfam" id="PF00850">
    <property type="entry name" value="Hist_deacetyl"/>
    <property type="match status" value="1"/>
</dbReference>
<dbReference type="InterPro" id="IPR023801">
    <property type="entry name" value="His_deacetylse_dom"/>
</dbReference>
<dbReference type="PANTHER" id="PTHR10625">
    <property type="entry name" value="HISTONE DEACETYLASE HDAC1-RELATED"/>
    <property type="match status" value="1"/>
</dbReference>
<dbReference type="InterPro" id="IPR000286">
    <property type="entry name" value="HDACs"/>
</dbReference>
<dbReference type="GO" id="GO:0004407">
    <property type="term" value="F:histone deacetylase activity"/>
    <property type="evidence" value="ECO:0007669"/>
    <property type="project" value="TreeGrafter"/>
</dbReference>
<gene>
    <name evidence="3" type="ORF">SAMN05660964_00396</name>
</gene>
<dbReference type="STRING" id="525918.SAMN05660964_00396"/>
<name>A0A1H3WFE9_9GAMM</name>
<dbReference type="Gene3D" id="3.40.800.20">
    <property type="entry name" value="Histone deacetylase domain"/>
    <property type="match status" value="1"/>
</dbReference>
<evidence type="ECO:0000313" key="4">
    <source>
        <dbReference type="Proteomes" id="UP000199397"/>
    </source>
</evidence>
<evidence type="ECO:0000313" key="3">
    <source>
        <dbReference type="EMBL" id="SDZ84958.1"/>
    </source>
</evidence>
<dbReference type="Proteomes" id="UP000199397">
    <property type="component" value="Unassembled WGS sequence"/>
</dbReference>
<protein>
    <submittedName>
        <fullName evidence="3">Acetoin utilization deacetylase AcuC</fullName>
    </submittedName>
</protein>